<feature type="compositionally biased region" description="Low complexity" evidence="1">
    <location>
        <begin position="50"/>
        <end position="175"/>
    </location>
</feature>
<feature type="transmembrane region" description="Helical" evidence="2">
    <location>
        <begin position="202"/>
        <end position="227"/>
    </location>
</feature>
<proteinExistence type="predicted"/>
<evidence type="ECO:0000313" key="3">
    <source>
        <dbReference type="EMBL" id="UQN14787.1"/>
    </source>
</evidence>
<keyword evidence="2" id="KW-1133">Transmembrane helix</keyword>
<evidence type="ECO:0000256" key="1">
    <source>
        <dbReference type="SAM" id="MobiDB-lite"/>
    </source>
</evidence>
<reference evidence="3" key="1">
    <citation type="submission" date="2022-05" db="EMBL/GenBank/DDBJ databases">
        <title>Complete genome sequence of toluene-degrading Gulosibacter sediminis strain ACHW.36C.</title>
        <authorList>
            <person name="Wai A.C."/>
            <person name="Lai G.K."/>
            <person name="Griffin S.D."/>
            <person name="Leung F.C."/>
        </authorList>
    </citation>
    <scope>NUCLEOTIDE SEQUENCE [LARGE SCALE GENOMIC DNA]</scope>
    <source>
        <strain evidence="3">ACHW.36C</strain>
    </source>
</reference>
<feature type="region of interest" description="Disordered" evidence="1">
    <location>
        <begin position="1"/>
        <end position="175"/>
    </location>
</feature>
<gene>
    <name evidence="3" type="ORF">M3M28_12195</name>
</gene>
<dbReference type="EMBL" id="CP097160">
    <property type="protein sequence ID" value="UQN14787.1"/>
    <property type="molecule type" value="Genomic_DNA"/>
</dbReference>
<sequence>MSNQFPPSGNGQGDGQGQQNQGQQNQNQQGYGAPGQQNSGYDASTGGYQGYQSQSNYQGYGQQGQGQDQSGQQGYGGYNSSSYGQQSSSSSDSSYNSYGQGQQSSYGSYGSDASQQQGYGQSQQQSYGGYGQDASQQSYGQGQQQSYGGYGQDASQQQGYGQSQQGQQVYGAYGQPGQDQNQNYGAYRQQPPQGGKKKGFPVWAWIVIAVVVIGLVVGGIFGGMALFGGSNGYDIESDKTVSDVEVTYNGDWEDYGGGMYVNDDYTCYFLASFEGGATGIDPDNVEGSMEDSVAEAAGQSGSSDVTYTKLDNVTMADSEGVDVEFVIYEVKPSSGEGIGYIAAHPFSDSGDILVMATVCDGSNGVDESSFKDQMADTSFTITPEDN</sequence>
<evidence type="ECO:0000256" key="2">
    <source>
        <dbReference type="SAM" id="Phobius"/>
    </source>
</evidence>
<protein>
    <submittedName>
        <fullName evidence="3">Uncharacterized protein</fullName>
    </submittedName>
</protein>
<feature type="compositionally biased region" description="Low complexity" evidence="1">
    <location>
        <begin position="17"/>
        <end position="38"/>
    </location>
</feature>
<keyword evidence="2" id="KW-0472">Membrane</keyword>
<keyword evidence="2" id="KW-0812">Transmembrane</keyword>
<accession>A0ABY4MXI3</accession>
<organism evidence="3">
    <name type="scientific">Gulosibacter sediminis</name>
    <dbReference type="NCBI Taxonomy" id="1729695"/>
    <lineage>
        <taxon>Bacteria</taxon>
        <taxon>Bacillati</taxon>
        <taxon>Actinomycetota</taxon>
        <taxon>Actinomycetes</taxon>
        <taxon>Micrococcales</taxon>
        <taxon>Microbacteriaceae</taxon>
        <taxon>Gulosibacter</taxon>
    </lineage>
</organism>
<name>A0ABY4MXI3_9MICO</name>